<dbReference type="InterPro" id="IPR036724">
    <property type="entry name" value="Cobalamin-bd_sf"/>
</dbReference>
<dbReference type="GO" id="GO:0008705">
    <property type="term" value="F:methionine synthase activity"/>
    <property type="evidence" value="ECO:0007669"/>
    <property type="project" value="TreeGrafter"/>
</dbReference>
<evidence type="ECO:0000259" key="4">
    <source>
        <dbReference type="PROSITE" id="PS51332"/>
    </source>
</evidence>
<dbReference type="EMBL" id="MELK01000028">
    <property type="protein sequence ID" value="OFW57972.1"/>
    <property type="molecule type" value="Genomic_DNA"/>
</dbReference>
<comment type="similarity">
    <text evidence="1">Belongs to the methylamine corrinoid protein family.</text>
</comment>
<gene>
    <name evidence="6" type="ORF">A2Y75_12135</name>
</gene>
<dbReference type="AlphaFoldDB" id="A0A1F2WMC4"/>
<organism evidence="6 7">
    <name type="scientific">Candidatus Solincola sediminis</name>
    <dbReference type="NCBI Taxonomy" id="1797199"/>
    <lineage>
        <taxon>Bacteria</taxon>
        <taxon>Bacillati</taxon>
        <taxon>Actinomycetota</taxon>
        <taxon>Candidatus Geothermincolia</taxon>
        <taxon>Candidatus Geothermincolales</taxon>
        <taxon>Candidatus Geothermincolaceae</taxon>
        <taxon>Candidatus Solincola</taxon>
    </lineage>
</organism>
<dbReference type="InterPro" id="IPR036594">
    <property type="entry name" value="Meth_synthase_dom"/>
</dbReference>
<evidence type="ECO:0000256" key="1">
    <source>
        <dbReference type="ARBA" id="ARBA00010854"/>
    </source>
</evidence>
<evidence type="ECO:0000256" key="2">
    <source>
        <dbReference type="ARBA" id="ARBA00022723"/>
    </source>
</evidence>
<comment type="caution">
    <text evidence="6">The sequence shown here is derived from an EMBL/GenBank/DDBJ whole genome shotgun (WGS) entry which is preliminary data.</text>
</comment>
<evidence type="ECO:0000313" key="6">
    <source>
        <dbReference type="EMBL" id="OFW57972.1"/>
    </source>
</evidence>
<dbReference type="PANTHER" id="PTHR45833">
    <property type="entry name" value="METHIONINE SYNTHASE"/>
    <property type="match status" value="1"/>
</dbReference>
<dbReference type="InterPro" id="IPR050554">
    <property type="entry name" value="Met_Synthase/Corrinoid"/>
</dbReference>
<dbReference type="Proteomes" id="UP000177876">
    <property type="component" value="Unassembled WGS sequence"/>
</dbReference>
<feature type="domain" description="B12-binding N-terminal" evidence="5">
    <location>
        <begin position="1"/>
        <end position="88"/>
    </location>
</feature>
<dbReference type="InterPro" id="IPR003759">
    <property type="entry name" value="Cbl-bd_cap"/>
</dbReference>
<dbReference type="PROSITE" id="PS51332">
    <property type="entry name" value="B12_BINDING"/>
    <property type="match status" value="1"/>
</dbReference>
<reference evidence="6 7" key="1">
    <citation type="journal article" date="2016" name="Nat. Commun.">
        <title>Thousands of microbial genomes shed light on interconnected biogeochemical processes in an aquifer system.</title>
        <authorList>
            <person name="Anantharaman K."/>
            <person name="Brown C.T."/>
            <person name="Hug L.A."/>
            <person name="Sharon I."/>
            <person name="Castelle C.J."/>
            <person name="Probst A.J."/>
            <person name="Thomas B.C."/>
            <person name="Singh A."/>
            <person name="Wilkins M.J."/>
            <person name="Karaoz U."/>
            <person name="Brodie E.L."/>
            <person name="Williams K.H."/>
            <person name="Hubbard S.S."/>
            <person name="Banfield J.F."/>
        </authorList>
    </citation>
    <scope>NUCLEOTIDE SEQUENCE [LARGE SCALE GENOMIC DNA]</scope>
</reference>
<proteinExistence type="inferred from homology"/>
<accession>A0A1F2WMC4</accession>
<feature type="domain" description="B12-binding" evidence="4">
    <location>
        <begin position="88"/>
        <end position="212"/>
    </location>
</feature>
<dbReference type="GO" id="GO:0046653">
    <property type="term" value="P:tetrahydrofolate metabolic process"/>
    <property type="evidence" value="ECO:0007669"/>
    <property type="project" value="TreeGrafter"/>
</dbReference>
<dbReference type="GO" id="GO:0005829">
    <property type="term" value="C:cytosol"/>
    <property type="evidence" value="ECO:0007669"/>
    <property type="project" value="TreeGrafter"/>
</dbReference>
<dbReference type="GO" id="GO:0050667">
    <property type="term" value="P:homocysteine metabolic process"/>
    <property type="evidence" value="ECO:0007669"/>
    <property type="project" value="TreeGrafter"/>
</dbReference>
<dbReference type="GO" id="GO:0046872">
    <property type="term" value="F:metal ion binding"/>
    <property type="evidence" value="ECO:0007669"/>
    <property type="project" value="UniProtKB-KW"/>
</dbReference>
<evidence type="ECO:0000313" key="7">
    <source>
        <dbReference type="Proteomes" id="UP000177876"/>
    </source>
</evidence>
<evidence type="ECO:0008006" key="8">
    <source>
        <dbReference type="Google" id="ProtNLM"/>
    </source>
</evidence>
<dbReference type="SUPFAM" id="SSF47644">
    <property type="entry name" value="Methionine synthase domain"/>
    <property type="match status" value="1"/>
</dbReference>
<evidence type="ECO:0000259" key="5">
    <source>
        <dbReference type="PROSITE" id="PS51337"/>
    </source>
</evidence>
<protein>
    <recommendedName>
        <fullName evidence="8">Cobalamin-binding protein</fullName>
    </recommendedName>
</protein>
<name>A0A1F2WMC4_9ACTN</name>
<dbReference type="Pfam" id="PF02310">
    <property type="entry name" value="B12-binding"/>
    <property type="match status" value="1"/>
</dbReference>
<keyword evidence="2" id="KW-0479">Metal-binding</keyword>
<dbReference type="InterPro" id="IPR006158">
    <property type="entry name" value="Cobalamin-bd"/>
</dbReference>
<dbReference type="GO" id="GO:0031419">
    <property type="term" value="F:cobalamin binding"/>
    <property type="evidence" value="ECO:0007669"/>
    <property type="project" value="InterPro"/>
</dbReference>
<dbReference type="SMART" id="SM01018">
    <property type="entry name" value="B12-binding_2"/>
    <property type="match status" value="1"/>
</dbReference>
<dbReference type="SUPFAM" id="SSF52242">
    <property type="entry name" value="Cobalamin (vitamin B12)-binding domain"/>
    <property type="match status" value="1"/>
</dbReference>
<dbReference type="PROSITE" id="PS51337">
    <property type="entry name" value="B12_BINDING_NTER"/>
    <property type="match status" value="1"/>
</dbReference>
<keyword evidence="3" id="KW-0170">Cobalt</keyword>
<dbReference type="CDD" id="cd02070">
    <property type="entry name" value="corrinoid_protein_B12-BD"/>
    <property type="match status" value="1"/>
</dbReference>
<dbReference type="FunFam" id="3.40.50.280:FF:000003">
    <property type="entry name" value="Dimethylamine methyltransferase corrinoid protein"/>
    <property type="match status" value="1"/>
</dbReference>
<dbReference type="Pfam" id="PF02607">
    <property type="entry name" value="B12-binding_2"/>
    <property type="match status" value="1"/>
</dbReference>
<evidence type="ECO:0000256" key="3">
    <source>
        <dbReference type="ARBA" id="ARBA00023285"/>
    </source>
</evidence>
<dbReference type="Gene3D" id="3.40.50.280">
    <property type="entry name" value="Cobalamin-binding domain"/>
    <property type="match status" value="1"/>
</dbReference>
<dbReference type="Gene3D" id="1.10.1240.10">
    <property type="entry name" value="Methionine synthase domain"/>
    <property type="match status" value="1"/>
</dbReference>
<dbReference type="PANTHER" id="PTHR45833:SF1">
    <property type="entry name" value="METHIONINE SYNTHASE"/>
    <property type="match status" value="1"/>
</dbReference>
<dbReference type="STRING" id="1797197.A2Y75_12135"/>
<sequence>MDWEADLKGAVVEGDEIKAAQVAKQALDEGADPLSLLQNGAVAGIREAGDIWHAGDYFLPDIILASEAYKEAAKTIEPLLSHGQFSYRGKVLIGAVEGDAHDIGKNIVVSLLKCASYEVIDLGVDVPLQDFVDKVRELEPDILGMGAYMTTTMRGMSEVIGLLDQAGLREKVRVILGGAAVTREYAKEIGADGYGADAAEAVELADHLTGGK</sequence>